<dbReference type="EMBL" id="MT142264">
    <property type="protein sequence ID" value="QJA77127.1"/>
    <property type="molecule type" value="Genomic_DNA"/>
</dbReference>
<protein>
    <submittedName>
        <fullName evidence="2">Uncharacterized protein</fullName>
    </submittedName>
</protein>
<dbReference type="EMBL" id="MT141480">
    <property type="protein sequence ID" value="QJA62760.1"/>
    <property type="molecule type" value="Genomic_DNA"/>
</dbReference>
<evidence type="ECO:0000313" key="1">
    <source>
        <dbReference type="EMBL" id="QJA62760.1"/>
    </source>
</evidence>
<organism evidence="2">
    <name type="scientific">viral metagenome</name>
    <dbReference type="NCBI Taxonomy" id="1070528"/>
    <lineage>
        <taxon>unclassified sequences</taxon>
        <taxon>metagenomes</taxon>
        <taxon>organismal metagenomes</taxon>
    </lineage>
</organism>
<reference evidence="2" key="1">
    <citation type="submission" date="2020-03" db="EMBL/GenBank/DDBJ databases">
        <title>The deep terrestrial virosphere.</title>
        <authorList>
            <person name="Holmfeldt K."/>
            <person name="Nilsson E."/>
            <person name="Simone D."/>
            <person name="Lopez-Fernandez M."/>
            <person name="Wu X."/>
            <person name="de Brujin I."/>
            <person name="Lundin D."/>
            <person name="Andersson A."/>
            <person name="Bertilsson S."/>
            <person name="Dopson M."/>
        </authorList>
    </citation>
    <scope>NUCLEOTIDE SEQUENCE</scope>
    <source>
        <strain evidence="2">MM415A01360</strain>
        <strain evidence="1">MM415B00728</strain>
    </source>
</reference>
<sequence length="120" mass="12542">MFQPADSIFTSLKALKAHITQKFLLGYELSSTDAGALSVSTPVTVLTCAASETRTLANGIPGQVKIIFLMTDGGQVVVTPTSLYNGDTITLADVNDAWFGIFYAGSWHTIAGTAAVSVLA</sequence>
<accession>A0A6M3K6N2</accession>
<gene>
    <name evidence="2" type="ORF">MM415A01360_0011</name>
    <name evidence="1" type="ORF">MM415B00728_0019</name>
</gene>
<name>A0A6M3K6N2_9ZZZZ</name>
<proteinExistence type="predicted"/>
<dbReference type="AlphaFoldDB" id="A0A6M3K6N2"/>
<evidence type="ECO:0000313" key="2">
    <source>
        <dbReference type="EMBL" id="QJA77127.1"/>
    </source>
</evidence>